<organism evidence="2 3">
    <name type="scientific">Rhynchosporium agropyri</name>
    <dbReference type="NCBI Taxonomy" id="914238"/>
    <lineage>
        <taxon>Eukaryota</taxon>
        <taxon>Fungi</taxon>
        <taxon>Dikarya</taxon>
        <taxon>Ascomycota</taxon>
        <taxon>Pezizomycotina</taxon>
        <taxon>Leotiomycetes</taxon>
        <taxon>Helotiales</taxon>
        <taxon>Ploettnerulaceae</taxon>
        <taxon>Rhynchosporium</taxon>
    </lineage>
</organism>
<gene>
    <name evidence="2" type="ORF">RAG0_12575</name>
</gene>
<accession>A0A1E1L904</accession>
<dbReference type="EMBL" id="FJUX01000091">
    <property type="protein sequence ID" value="CZT06996.1"/>
    <property type="molecule type" value="Genomic_DNA"/>
</dbReference>
<evidence type="ECO:0000313" key="3">
    <source>
        <dbReference type="Proteomes" id="UP000178912"/>
    </source>
</evidence>
<dbReference type="OrthoDB" id="5132737at2759"/>
<evidence type="ECO:0000259" key="1">
    <source>
        <dbReference type="Pfam" id="PF25545"/>
    </source>
</evidence>
<dbReference type="Proteomes" id="UP000178912">
    <property type="component" value="Unassembled WGS sequence"/>
</dbReference>
<keyword evidence="3" id="KW-1185">Reference proteome</keyword>
<dbReference type="InterPro" id="IPR057684">
    <property type="entry name" value="DUF7924"/>
</dbReference>
<name>A0A1E1L904_9HELO</name>
<dbReference type="AlphaFoldDB" id="A0A1E1L904"/>
<proteinExistence type="predicted"/>
<evidence type="ECO:0000313" key="2">
    <source>
        <dbReference type="EMBL" id="CZT06996.1"/>
    </source>
</evidence>
<feature type="domain" description="DUF7924" evidence="1">
    <location>
        <begin position="56"/>
        <end position="129"/>
    </location>
</feature>
<dbReference type="Pfam" id="PF25545">
    <property type="entry name" value="DUF7924"/>
    <property type="match status" value="1"/>
</dbReference>
<reference evidence="3" key="1">
    <citation type="submission" date="2016-03" db="EMBL/GenBank/DDBJ databases">
        <authorList>
            <person name="Guldener U."/>
        </authorList>
    </citation>
    <scope>NUCLEOTIDE SEQUENCE [LARGE SCALE GENOMIC DNA]</scope>
    <source>
        <strain evidence="3">04CH-RAC-A.6.1</strain>
    </source>
</reference>
<protein>
    <recommendedName>
        <fullName evidence="1">DUF7924 domain-containing protein</fullName>
    </recommendedName>
</protein>
<sequence length="173" mass="19668">MSGRNCCMEDSLLLAHVHEPHVSIPPSEFGQNVLDVGTGAGLWAMLAGEARRGTPSAILAFSISHDHRTVRIYGHYPVVDGKNTTFYRHPIREFSFTELDGKEKWTAYRFTKNLYEMWVPTYLERICSVFEELPSELDFEVSQQSEPEESGFVSHYLSDQSNHYTASMLEADS</sequence>
<dbReference type="PANTHER" id="PTHR42470">
    <property type="entry name" value="VAST DOMAIN-CONTAINING PROTEIN"/>
    <property type="match status" value="1"/>
</dbReference>
<dbReference type="PANTHER" id="PTHR42470:SF2">
    <property type="match status" value="1"/>
</dbReference>